<keyword evidence="3" id="KW-1003">Cell membrane</keyword>
<dbReference type="SUPFAM" id="SSF161098">
    <property type="entry name" value="MetI-like"/>
    <property type="match status" value="1"/>
</dbReference>
<evidence type="ECO:0000313" key="11">
    <source>
        <dbReference type="Proteomes" id="UP000317371"/>
    </source>
</evidence>
<feature type="transmembrane region" description="Helical" evidence="7">
    <location>
        <begin position="36"/>
        <end position="57"/>
    </location>
</feature>
<dbReference type="Proteomes" id="UP000317371">
    <property type="component" value="Unassembled WGS sequence"/>
</dbReference>
<keyword evidence="5 7" id="KW-1133">Transmembrane helix</keyword>
<dbReference type="InParanoid" id="A0A540V8I6"/>
<feature type="transmembrane region" description="Helical" evidence="7">
    <location>
        <begin position="157"/>
        <end position="178"/>
    </location>
</feature>
<evidence type="ECO:0000256" key="6">
    <source>
        <dbReference type="ARBA" id="ARBA00023136"/>
    </source>
</evidence>
<dbReference type="InterPro" id="IPR000515">
    <property type="entry name" value="MetI-like"/>
</dbReference>
<dbReference type="EMBL" id="VIGC01000053">
    <property type="protein sequence ID" value="TQE93077.1"/>
    <property type="molecule type" value="Genomic_DNA"/>
</dbReference>
<feature type="transmembrane region" description="Helical" evidence="7">
    <location>
        <begin position="199"/>
        <end position="219"/>
    </location>
</feature>
<keyword evidence="6 7" id="KW-0472">Membrane</keyword>
<dbReference type="Gene3D" id="1.10.3720.10">
    <property type="entry name" value="MetI-like"/>
    <property type="match status" value="1"/>
</dbReference>
<accession>A0A540V8I6</accession>
<feature type="transmembrane region" description="Helical" evidence="7">
    <location>
        <begin position="248"/>
        <end position="272"/>
    </location>
</feature>
<dbReference type="PROSITE" id="PS50928">
    <property type="entry name" value="ABC_TM1"/>
    <property type="match status" value="1"/>
</dbReference>
<reference evidence="10 11" key="1">
    <citation type="submission" date="2019-06" db="EMBL/GenBank/DDBJ databases">
        <title>Genome sequence of Litorilinea aerophila BAA-2444.</title>
        <authorList>
            <person name="Maclea K.S."/>
            <person name="Maurais E.G."/>
            <person name="Iannazzi L.C."/>
        </authorList>
    </citation>
    <scope>NUCLEOTIDE SEQUENCE [LARGE SCALE GENOMIC DNA]</scope>
    <source>
        <strain evidence="10 11">ATCC BAA-2444</strain>
    </source>
</reference>
<dbReference type="PANTHER" id="PTHR30465">
    <property type="entry name" value="INNER MEMBRANE ABC TRANSPORTER"/>
    <property type="match status" value="1"/>
</dbReference>
<evidence type="ECO:0000313" key="10">
    <source>
        <dbReference type="EMBL" id="TQE93077.1"/>
    </source>
</evidence>
<comment type="subcellular location">
    <subcellularLocation>
        <location evidence="1 7">Cell membrane</location>
        <topology evidence="1 7">Multi-pass membrane protein</topology>
    </subcellularLocation>
</comment>
<dbReference type="OrthoDB" id="9805855at2"/>
<proteinExistence type="inferred from homology"/>
<dbReference type="AlphaFoldDB" id="A0A540V8I6"/>
<dbReference type="PANTHER" id="PTHR30465:SF45">
    <property type="entry name" value="BINDING-PROTEIN-DEPENDENT TRANSPORT SYSTEMS INNER MEMBRANE COMPONENT"/>
    <property type="match status" value="1"/>
</dbReference>
<dbReference type="CDD" id="cd06261">
    <property type="entry name" value="TM_PBP2"/>
    <property type="match status" value="1"/>
</dbReference>
<evidence type="ECO:0000256" key="3">
    <source>
        <dbReference type="ARBA" id="ARBA00022475"/>
    </source>
</evidence>
<dbReference type="RefSeq" id="WP_141612534.1">
    <property type="nucleotide sequence ID" value="NZ_VIGC02000053.1"/>
</dbReference>
<feature type="domain" description="ABC transmembrane type-1" evidence="9">
    <location>
        <begin position="153"/>
        <end position="367"/>
    </location>
</feature>
<evidence type="ECO:0000256" key="8">
    <source>
        <dbReference type="SAM" id="MobiDB-lite"/>
    </source>
</evidence>
<organism evidence="10 11">
    <name type="scientific">Litorilinea aerophila</name>
    <dbReference type="NCBI Taxonomy" id="1204385"/>
    <lineage>
        <taxon>Bacteria</taxon>
        <taxon>Bacillati</taxon>
        <taxon>Chloroflexota</taxon>
        <taxon>Caldilineae</taxon>
        <taxon>Caldilineales</taxon>
        <taxon>Caldilineaceae</taxon>
        <taxon>Litorilinea</taxon>
    </lineage>
</organism>
<evidence type="ECO:0000256" key="4">
    <source>
        <dbReference type="ARBA" id="ARBA00022692"/>
    </source>
</evidence>
<evidence type="ECO:0000259" key="9">
    <source>
        <dbReference type="PROSITE" id="PS50928"/>
    </source>
</evidence>
<name>A0A540V8I6_9CHLR</name>
<keyword evidence="11" id="KW-1185">Reference proteome</keyword>
<evidence type="ECO:0000256" key="5">
    <source>
        <dbReference type="ARBA" id="ARBA00022989"/>
    </source>
</evidence>
<gene>
    <name evidence="10" type="ORF">FKZ61_23025</name>
</gene>
<keyword evidence="2 7" id="KW-0813">Transport</keyword>
<sequence length="384" mass="42384">MAKSALTLDQIPETPPAETAPASRGSTLARVGKYTLVRGITLFITVVIGVYLTVLIANMGGYVDNIRRGEIQESVSFQVMNDPALRTLTVEEKRALIAERIRLEEKRLGLDQPFLVRSFRFLRNALTLQLGRAQRMTSDSGSRQVRLIILERLPPTLLLFGTSNLLLFFLSLGIALGFARRYGSLMDRIFVALSPTSAAPGWFYGIFLILIFAGLLHWLPFGGMVAAPPPKSPIAYALSLARHMVLPIAALLLSSIFISVYSWRTFFLIYASEDYVEMARAKGLPDRLVERRYILRPTLPTIITSFALTLIGLWTGAPIFETVFNWPGLGRTLFQAVGLFDTAVIVGSTVIFAYLLAITVFLLDIIYALVDPRVRVGAGGGNGR</sequence>
<feature type="transmembrane region" description="Helical" evidence="7">
    <location>
        <begin position="337"/>
        <end position="370"/>
    </location>
</feature>
<keyword evidence="4 7" id="KW-0812">Transmembrane</keyword>
<evidence type="ECO:0000256" key="1">
    <source>
        <dbReference type="ARBA" id="ARBA00004651"/>
    </source>
</evidence>
<comment type="similarity">
    <text evidence="7">Belongs to the binding-protein-dependent transport system permease family.</text>
</comment>
<comment type="caution">
    <text evidence="10">The sequence shown here is derived from an EMBL/GenBank/DDBJ whole genome shotgun (WGS) entry which is preliminary data.</text>
</comment>
<feature type="transmembrane region" description="Helical" evidence="7">
    <location>
        <begin position="293"/>
        <end position="317"/>
    </location>
</feature>
<evidence type="ECO:0000256" key="7">
    <source>
        <dbReference type="RuleBase" id="RU363032"/>
    </source>
</evidence>
<feature type="region of interest" description="Disordered" evidence="8">
    <location>
        <begin position="1"/>
        <end position="24"/>
    </location>
</feature>
<protein>
    <submittedName>
        <fullName evidence="10">ABC transporter permease</fullName>
    </submittedName>
</protein>
<dbReference type="Pfam" id="PF00528">
    <property type="entry name" value="BPD_transp_1"/>
    <property type="match status" value="1"/>
</dbReference>
<dbReference type="InterPro" id="IPR035906">
    <property type="entry name" value="MetI-like_sf"/>
</dbReference>
<evidence type="ECO:0000256" key="2">
    <source>
        <dbReference type="ARBA" id="ARBA00022448"/>
    </source>
</evidence>
<dbReference type="GO" id="GO:0055085">
    <property type="term" value="P:transmembrane transport"/>
    <property type="evidence" value="ECO:0007669"/>
    <property type="project" value="InterPro"/>
</dbReference>
<dbReference type="GO" id="GO:0005886">
    <property type="term" value="C:plasma membrane"/>
    <property type="evidence" value="ECO:0007669"/>
    <property type="project" value="UniProtKB-SubCell"/>
</dbReference>